<proteinExistence type="predicted"/>
<reference evidence="3 4" key="1">
    <citation type="submission" date="2022-10" db="EMBL/GenBank/DDBJ databases">
        <title>The complete genomes of actinobacterial strains from the NBC collection.</title>
        <authorList>
            <person name="Joergensen T.S."/>
            <person name="Alvarez Arevalo M."/>
            <person name="Sterndorff E.B."/>
            <person name="Faurdal D."/>
            <person name="Vuksanovic O."/>
            <person name="Mourched A.-S."/>
            <person name="Charusanti P."/>
            <person name="Shaw S."/>
            <person name="Blin K."/>
            <person name="Weber T."/>
        </authorList>
    </citation>
    <scope>NUCLEOTIDE SEQUENCE [LARGE SCALE GENOMIC DNA]</scope>
    <source>
        <strain evidence="3 4">NBC 01774</strain>
    </source>
</reference>
<dbReference type="InterPro" id="IPR005804">
    <property type="entry name" value="FA_desaturase_dom"/>
</dbReference>
<gene>
    <name evidence="3" type="ORF">OG863_15625</name>
</gene>
<keyword evidence="4" id="KW-1185">Reference proteome</keyword>
<organism evidence="3 4">
    <name type="scientific">Streptomyces decoyicus</name>
    <dbReference type="NCBI Taxonomy" id="249567"/>
    <lineage>
        <taxon>Bacteria</taxon>
        <taxon>Bacillati</taxon>
        <taxon>Actinomycetota</taxon>
        <taxon>Actinomycetes</taxon>
        <taxon>Kitasatosporales</taxon>
        <taxon>Streptomycetaceae</taxon>
        <taxon>Streptomyces</taxon>
    </lineage>
</organism>
<evidence type="ECO:0000313" key="3">
    <source>
        <dbReference type="EMBL" id="WSB69270.1"/>
    </source>
</evidence>
<name>A0ABZ1FFU4_9ACTN</name>
<feature type="transmembrane region" description="Helical" evidence="1">
    <location>
        <begin position="63"/>
        <end position="84"/>
    </location>
</feature>
<dbReference type="Proteomes" id="UP001344251">
    <property type="component" value="Chromosome"/>
</dbReference>
<dbReference type="RefSeq" id="WP_326618774.1">
    <property type="nucleotide sequence ID" value="NZ_CP109106.1"/>
</dbReference>
<dbReference type="PANTHER" id="PTHR19353">
    <property type="entry name" value="FATTY ACID DESATURASE 2"/>
    <property type="match status" value="1"/>
</dbReference>
<dbReference type="EMBL" id="CP109106">
    <property type="protein sequence ID" value="WSB69270.1"/>
    <property type="molecule type" value="Genomic_DNA"/>
</dbReference>
<feature type="transmembrane region" description="Helical" evidence="1">
    <location>
        <begin position="157"/>
        <end position="179"/>
    </location>
</feature>
<dbReference type="Pfam" id="PF00487">
    <property type="entry name" value="FA_desaturase"/>
    <property type="match status" value="1"/>
</dbReference>
<evidence type="ECO:0000259" key="2">
    <source>
        <dbReference type="Pfam" id="PF00487"/>
    </source>
</evidence>
<feature type="transmembrane region" description="Helical" evidence="1">
    <location>
        <begin position="96"/>
        <end position="115"/>
    </location>
</feature>
<keyword evidence="1" id="KW-0812">Transmembrane</keyword>
<sequence>MLPSSPSPTMRGHLEYDFTKVAPEVRKRLRPLGTLDNWHAILAILTDYVGLAVAVWACLSVSWWLYPLALIFIGSTQRAMVNLLHESSHKVLSRNPALNLILGTVFSGYLVFHLYSPYRTSHIGFHHRYLGDPEKDPDYEFHRDLGLYDPQKSDARFFLENIAFAAFGLRTLAYVRYIVRDRIFYKGPRSNVSMPISLPAERAIFAVQWLLIAAVCAATGTLHLLLLFWFVPLFTSAVAVGWLSELAEHYPMPESERAQLLMTRNRHGWAVENYLLGRHHDNYHLVHHLNMSIPFWNMKHAHRILLDDPTYARWDALWGGIVTRAKNRAGAETVVTYAAKYRAWRRAGGNPEAASPTFAEVLAIARSQPAQSVSGGHS</sequence>
<dbReference type="PANTHER" id="PTHR19353:SF19">
    <property type="entry name" value="DELTA(5) FATTY ACID DESATURASE C-RELATED"/>
    <property type="match status" value="1"/>
</dbReference>
<feature type="transmembrane region" description="Helical" evidence="1">
    <location>
        <begin position="200"/>
        <end position="220"/>
    </location>
</feature>
<dbReference type="InterPro" id="IPR012171">
    <property type="entry name" value="Fatty_acid_desaturase"/>
</dbReference>
<keyword evidence="1" id="KW-0472">Membrane</keyword>
<accession>A0ABZ1FFU4</accession>
<protein>
    <submittedName>
        <fullName evidence="3">Fatty acid desaturase family protein</fullName>
    </submittedName>
</protein>
<evidence type="ECO:0000256" key="1">
    <source>
        <dbReference type="SAM" id="Phobius"/>
    </source>
</evidence>
<dbReference type="CDD" id="cd03510">
    <property type="entry name" value="Rhizobitoxine-FADS-like"/>
    <property type="match status" value="1"/>
</dbReference>
<feature type="domain" description="Fatty acid desaturase" evidence="2">
    <location>
        <begin position="62"/>
        <end position="309"/>
    </location>
</feature>
<keyword evidence="1" id="KW-1133">Transmembrane helix</keyword>
<evidence type="ECO:0000313" key="4">
    <source>
        <dbReference type="Proteomes" id="UP001344251"/>
    </source>
</evidence>